<dbReference type="STRING" id="120956.SAMN05421791_101241"/>
<proteinExistence type="predicted"/>
<dbReference type="Proteomes" id="UP000199708">
    <property type="component" value="Unassembled WGS sequence"/>
</dbReference>
<keyword evidence="1" id="KW-0472">Membrane</keyword>
<dbReference type="AlphaFoldDB" id="A0A1G7PFP7"/>
<accession>A0A1G7PFP7</accession>
<organism evidence="2 3">
    <name type="scientific">Facklamia miroungae</name>
    <dbReference type="NCBI Taxonomy" id="120956"/>
    <lineage>
        <taxon>Bacteria</taxon>
        <taxon>Bacillati</taxon>
        <taxon>Bacillota</taxon>
        <taxon>Bacilli</taxon>
        <taxon>Lactobacillales</taxon>
        <taxon>Aerococcaceae</taxon>
        <taxon>Facklamia</taxon>
    </lineage>
</organism>
<keyword evidence="1" id="KW-1133">Transmembrane helix</keyword>
<dbReference type="OrthoDB" id="2136663at2"/>
<protein>
    <submittedName>
        <fullName evidence="2">Uncharacterized protein</fullName>
    </submittedName>
</protein>
<keyword evidence="1" id="KW-0812">Transmembrane</keyword>
<evidence type="ECO:0000313" key="2">
    <source>
        <dbReference type="EMBL" id="SDF85172.1"/>
    </source>
</evidence>
<feature type="transmembrane region" description="Helical" evidence="1">
    <location>
        <begin position="6"/>
        <end position="27"/>
    </location>
</feature>
<evidence type="ECO:0000313" key="3">
    <source>
        <dbReference type="Proteomes" id="UP000199708"/>
    </source>
</evidence>
<sequence length="74" mass="8808">MNLIDYGSYAGAIIAVITLISKMIRLITAIHDLVERIDWMQAKLEDNHQAIQSLRQRVEWHERYLWPLETCQER</sequence>
<dbReference type="RefSeq" id="WP_090288943.1">
    <property type="nucleotide sequence ID" value="NZ_FNCK01000001.1"/>
</dbReference>
<keyword evidence="3" id="KW-1185">Reference proteome</keyword>
<name>A0A1G7PFP7_9LACT</name>
<dbReference type="EMBL" id="FNCK01000001">
    <property type="protein sequence ID" value="SDF85172.1"/>
    <property type="molecule type" value="Genomic_DNA"/>
</dbReference>
<evidence type="ECO:0000256" key="1">
    <source>
        <dbReference type="SAM" id="Phobius"/>
    </source>
</evidence>
<reference evidence="2 3" key="1">
    <citation type="submission" date="2016-10" db="EMBL/GenBank/DDBJ databases">
        <authorList>
            <person name="de Groot N.N."/>
        </authorList>
    </citation>
    <scope>NUCLEOTIDE SEQUENCE [LARGE SCALE GENOMIC DNA]</scope>
    <source>
        <strain evidence="2 3">ATCC BAA-466</strain>
    </source>
</reference>
<gene>
    <name evidence="2" type="ORF">SAMN05421791_101241</name>
</gene>